<gene>
    <name evidence="2" type="ORF">J2T07_003226</name>
</gene>
<evidence type="ECO:0000313" key="2">
    <source>
        <dbReference type="EMBL" id="MDQ0011020.1"/>
    </source>
</evidence>
<keyword evidence="3" id="KW-1185">Reference proteome</keyword>
<feature type="transmembrane region" description="Helical" evidence="1">
    <location>
        <begin position="144"/>
        <end position="166"/>
    </location>
</feature>
<reference evidence="2 3" key="1">
    <citation type="submission" date="2023-07" db="EMBL/GenBank/DDBJ databases">
        <title>Sorghum-associated microbial communities from plants grown in Nebraska, USA.</title>
        <authorList>
            <person name="Schachtman D."/>
        </authorList>
    </citation>
    <scope>NUCLEOTIDE SEQUENCE [LARGE SCALE GENOMIC DNA]</scope>
    <source>
        <strain evidence="2 3">CC60</strain>
    </source>
</reference>
<evidence type="ECO:0000313" key="3">
    <source>
        <dbReference type="Proteomes" id="UP001237737"/>
    </source>
</evidence>
<keyword evidence="1" id="KW-1133">Transmembrane helix</keyword>
<proteinExistence type="predicted"/>
<evidence type="ECO:0000256" key="1">
    <source>
        <dbReference type="SAM" id="Phobius"/>
    </source>
</evidence>
<dbReference type="EMBL" id="JAUSSK010000004">
    <property type="protein sequence ID" value="MDQ0011020.1"/>
    <property type="molecule type" value="Genomic_DNA"/>
</dbReference>
<name>A0ABT9T215_9GAMM</name>
<sequence length="180" mass="19495">MFHAAKGARHARPFAPWRIVVWLVMLLAAAGFVINTYASILFAHAVGAVSAEAIAAGAGDPRIGLLWSLAYALAAFVVMALSLGTLRWRDWGRRAMRVVALLLLVWAAYTAWVSFDQWSQLGTVLSQAGLPADLLAAGQKHRTILLIGLVLKIVSVPVLAWLSWILGSVPVRQQFAQPAF</sequence>
<accession>A0ABT9T215</accession>
<comment type="caution">
    <text evidence="2">The sequence shown here is derived from an EMBL/GenBank/DDBJ whole genome shotgun (WGS) entry which is preliminary data.</text>
</comment>
<dbReference type="RefSeq" id="WP_306851167.1">
    <property type="nucleotide sequence ID" value="NZ_JAUSSK010000004.1"/>
</dbReference>
<feature type="transmembrane region" description="Helical" evidence="1">
    <location>
        <begin position="65"/>
        <end position="86"/>
    </location>
</feature>
<feature type="transmembrane region" description="Helical" evidence="1">
    <location>
        <begin position="98"/>
        <end position="115"/>
    </location>
</feature>
<protein>
    <submittedName>
        <fullName evidence="2">Uncharacterized protein</fullName>
    </submittedName>
</protein>
<feature type="transmembrane region" description="Helical" evidence="1">
    <location>
        <begin position="20"/>
        <end position="45"/>
    </location>
</feature>
<dbReference type="Proteomes" id="UP001237737">
    <property type="component" value="Unassembled WGS sequence"/>
</dbReference>
<keyword evidence="1" id="KW-0812">Transmembrane</keyword>
<keyword evidence="1" id="KW-0472">Membrane</keyword>
<organism evidence="2 3">
    <name type="scientific">Luteibacter jiangsuensis</name>
    <dbReference type="NCBI Taxonomy" id="637577"/>
    <lineage>
        <taxon>Bacteria</taxon>
        <taxon>Pseudomonadati</taxon>
        <taxon>Pseudomonadota</taxon>
        <taxon>Gammaproteobacteria</taxon>
        <taxon>Lysobacterales</taxon>
        <taxon>Rhodanobacteraceae</taxon>
        <taxon>Luteibacter</taxon>
    </lineage>
</organism>